<gene>
    <name evidence="2" type="ORF">QE152_g31938</name>
</gene>
<evidence type="ECO:0000313" key="3">
    <source>
        <dbReference type="Proteomes" id="UP001458880"/>
    </source>
</evidence>
<dbReference type="EMBL" id="JASPKY010000452">
    <property type="protein sequence ID" value="KAK9696395.1"/>
    <property type="molecule type" value="Genomic_DNA"/>
</dbReference>
<feature type="region of interest" description="Disordered" evidence="1">
    <location>
        <begin position="1"/>
        <end position="38"/>
    </location>
</feature>
<feature type="compositionally biased region" description="Low complexity" evidence="1">
    <location>
        <begin position="76"/>
        <end position="85"/>
    </location>
</feature>
<accession>A0AAW1J132</accession>
<name>A0AAW1J132_POPJA</name>
<keyword evidence="3" id="KW-1185">Reference proteome</keyword>
<reference evidence="2 3" key="1">
    <citation type="journal article" date="2024" name="BMC Genomics">
        <title>De novo assembly and annotation of Popillia japonica's genome with initial clues to its potential as an invasive pest.</title>
        <authorList>
            <person name="Cucini C."/>
            <person name="Boschi S."/>
            <person name="Funari R."/>
            <person name="Cardaioli E."/>
            <person name="Iannotti N."/>
            <person name="Marturano G."/>
            <person name="Paoli F."/>
            <person name="Bruttini M."/>
            <person name="Carapelli A."/>
            <person name="Frati F."/>
            <person name="Nardi F."/>
        </authorList>
    </citation>
    <scope>NUCLEOTIDE SEQUENCE [LARGE SCALE GENOMIC DNA]</scope>
    <source>
        <strain evidence="2">DMR45628</strain>
    </source>
</reference>
<feature type="region of interest" description="Disordered" evidence="1">
    <location>
        <begin position="71"/>
        <end position="110"/>
    </location>
</feature>
<comment type="caution">
    <text evidence="2">The sequence shown here is derived from an EMBL/GenBank/DDBJ whole genome shotgun (WGS) entry which is preliminary data.</text>
</comment>
<organism evidence="2 3">
    <name type="scientific">Popillia japonica</name>
    <name type="common">Japanese beetle</name>
    <dbReference type="NCBI Taxonomy" id="7064"/>
    <lineage>
        <taxon>Eukaryota</taxon>
        <taxon>Metazoa</taxon>
        <taxon>Ecdysozoa</taxon>
        <taxon>Arthropoda</taxon>
        <taxon>Hexapoda</taxon>
        <taxon>Insecta</taxon>
        <taxon>Pterygota</taxon>
        <taxon>Neoptera</taxon>
        <taxon>Endopterygota</taxon>
        <taxon>Coleoptera</taxon>
        <taxon>Polyphaga</taxon>
        <taxon>Scarabaeiformia</taxon>
        <taxon>Scarabaeidae</taxon>
        <taxon>Rutelinae</taxon>
        <taxon>Popillia</taxon>
    </lineage>
</organism>
<dbReference type="AlphaFoldDB" id="A0AAW1J132"/>
<evidence type="ECO:0000313" key="2">
    <source>
        <dbReference type="EMBL" id="KAK9696395.1"/>
    </source>
</evidence>
<evidence type="ECO:0000256" key="1">
    <source>
        <dbReference type="SAM" id="MobiDB-lite"/>
    </source>
</evidence>
<dbReference type="Proteomes" id="UP001458880">
    <property type="component" value="Unassembled WGS sequence"/>
</dbReference>
<sequence length="186" mass="21350">MLRPRRTAQRESSSPRSAEKTNNRVKKRKCAGVRKVKTPGSQQCCRRGRCENYAAVPPSVSPFIRTRAHEPVHNSAAAAGAARTTRPYRRASPHSSERERTKSTCRPSQYDRPFSLRRSVEIDRVQFGNAIDVEISTRYRTYPFRFRYVVRSKLIEFSLGTRSMSKFRLVTERTPLGIAHKGHLMV</sequence>
<proteinExistence type="predicted"/>
<feature type="compositionally biased region" description="Basic residues" evidence="1">
    <location>
        <begin position="23"/>
        <end position="37"/>
    </location>
</feature>
<protein>
    <submittedName>
        <fullName evidence="2">Uncharacterized protein</fullName>
    </submittedName>
</protein>